<protein>
    <submittedName>
        <fullName evidence="6">ATP-binding cassette domain-containing protein</fullName>
    </submittedName>
</protein>
<organism evidence="6 7">
    <name type="scientific">Thermanaerosceptrum fracticalcis</name>
    <dbReference type="NCBI Taxonomy" id="1712410"/>
    <lineage>
        <taxon>Bacteria</taxon>
        <taxon>Bacillati</taxon>
        <taxon>Bacillota</taxon>
        <taxon>Clostridia</taxon>
        <taxon>Eubacteriales</taxon>
        <taxon>Peptococcaceae</taxon>
        <taxon>Thermanaerosceptrum</taxon>
    </lineage>
</organism>
<comment type="similarity">
    <text evidence="1">Belongs to the ABC transporter superfamily.</text>
</comment>
<dbReference type="InterPro" id="IPR017871">
    <property type="entry name" value="ABC_transporter-like_CS"/>
</dbReference>
<accession>A0A7G6E3L7</accession>
<evidence type="ECO:0000259" key="5">
    <source>
        <dbReference type="PROSITE" id="PS50893"/>
    </source>
</evidence>
<evidence type="ECO:0000256" key="3">
    <source>
        <dbReference type="ARBA" id="ARBA00022741"/>
    </source>
</evidence>
<dbReference type="PROSITE" id="PS50893">
    <property type="entry name" value="ABC_TRANSPORTER_2"/>
    <property type="match status" value="1"/>
</dbReference>
<dbReference type="PANTHER" id="PTHR42734">
    <property type="entry name" value="METAL TRANSPORT SYSTEM ATP-BINDING PROTEIN TM_0124-RELATED"/>
    <property type="match status" value="1"/>
</dbReference>
<name>A0A7G6E3L7_THEFR</name>
<dbReference type="Proteomes" id="UP000515847">
    <property type="component" value="Chromosome"/>
</dbReference>
<dbReference type="OrthoDB" id="9802264at2"/>
<dbReference type="SMART" id="SM00382">
    <property type="entry name" value="AAA"/>
    <property type="match status" value="1"/>
</dbReference>
<keyword evidence="2" id="KW-0813">Transport</keyword>
<reference evidence="6 7" key="1">
    <citation type="journal article" date="2019" name="Front. Microbiol.">
        <title>Thermoanaerosceptrum fracticalcis gen. nov. sp. nov., a Novel Fumarate-Fermenting Microorganism From a Deep Fractured Carbonate Aquifer of the US Great Basin.</title>
        <authorList>
            <person name="Hamilton-Brehm S.D."/>
            <person name="Stewart L.E."/>
            <person name="Zavarin M."/>
            <person name="Caldwell M."/>
            <person name="Lawson P.A."/>
            <person name="Onstott T.C."/>
            <person name="Grzymski J."/>
            <person name="Neveux I."/>
            <person name="Lollar B.S."/>
            <person name="Russell C.E."/>
            <person name="Moser D.P."/>
        </authorList>
    </citation>
    <scope>NUCLEOTIDE SEQUENCE [LARGE SCALE GENOMIC DNA]</scope>
    <source>
        <strain evidence="6 7">DRI-13</strain>
    </source>
</reference>
<feature type="domain" description="ABC transporter" evidence="5">
    <location>
        <begin position="3"/>
        <end position="236"/>
    </location>
</feature>
<dbReference type="RefSeq" id="WP_034420031.1">
    <property type="nucleotide sequence ID" value="NZ_CP045798.1"/>
</dbReference>
<evidence type="ECO:0000313" key="6">
    <source>
        <dbReference type="EMBL" id="QNB46671.1"/>
    </source>
</evidence>
<keyword evidence="3" id="KW-0547">Nucleotide-binding</keyword>
<evidence type="ECO:0000256" key="4">
    <source>
        <dbReference type="ARBA" id="ARBA00022840"/>
    </source>
</evidence>
<evidence type="ECO:0000313" key="7">
    <source>
        <dbReference type="Proteomes" id="UP000515847"/>
    </source>
</evidence>
<evidence type="ECO:0000256" key="2">
    <source>
        <dbReference type="ARBA" id="ARBA00022448"/>
    </source>
</evidence>
<sequence>MILSVQGLKFSYPSRPVLENVNFALEKGECLAVLGTNGAGKSTLLKCLNRILKPQGGIICLGEEALLQLNLNALARRVGYVAQKQENPRNTVFDAVLLGRKPYIQWDVTKKDLEITVQVLQLLELEDLALRYLDELSGGELQKVVIARALAQEPDLLLFDEPTSNLDLRNQVEVTRLIKKVVKERGLAAVVTMHDLNLALRFADKYLLLKKGAVFAAGGVEVITPENVESVYAVPVVINKYQEIPVVIPL</sequence>
<dbReference type="KEGG" id="tfr:BR63_10360"/>
<dbReference type="InterPro" id="IPR003593">
    <property type="entry name" value="AAA+_ATPase"/>
</dbReference>
<dbReference type="InterPro" id="IPR050153">
    <property type="entry name" value="Metal_Ion_Import_ABC"/>
</dbReference>
<dbReference type="InterPro" id="IPR003439">
    <property type="entry name" value="ABC_transporter-like_ATP-bd"/>
</dbReference>
<dbReference type="CDD" id="cd03214">
    <property type="entry name" value="ABC_Iron-Siderophores_B12_Hemin"/>
    <property type="match status" value="1"/>
</dbReference>
<dbReference type="SUPFAM" id="SSF52540">
    <property type="entry name" value="P-loop containing nucleoside triphosphate hydrolases"/>
    <property type="match status" value="1"/>
</dbReference>
<dbReference type="EMBL" id="CP045798">
    <property type="protein sequence ID" value="QNB46671.1"/>
    <property type="molecule type" value="Genomic_DNA"/>
</dbReference>
<keyword evidence="7" id="KW-1185">Reference proteome</keyword>
<keyword evidence="4 6" id="KW-0067">ATP-binding</keyword>
<dbReference type="GO" id="GO:0016887">
    <property type="term" value="F:ATP hydrolysis activity"/>
    <property type="evidence" value="ECO:0007669"/>
    <property type="project" value="InterPro"/>
</dbReference>
<gene>
    <name evidence="6" type="ORF">BR63_10360</name>
</gene>
<dbReference type="AlphaFoldDB" id="A0A7G6E3L7"/>
<dbReference type="InterPro" id="IPR027417">
    <property type="entry name" value="P-loop_NTPase"/>
</dbReference>
<dbReference type="PANTHER" id="PTHR42734:SF6">
    <property type="entry name" value="MOLYBDATE IMPORT ATP-BINDING PROTEIN MOLC"/>
    <property type="match status" value="1"/>
</dbReference>
<dbReference type="Pfam" id="PF00005">
    <property type="entry name" value="ABC_tran"/>
    <property type="match status" value="1"/>
</dbReference>
<proteinExistence type="inferred from homology"/>
<dbReference type="FunFam" id="3.40.50.300:FF:000134">
    <property type="entry name" value="Iron-enterobactin ABC transporter ATP-binding protein"/>
    <property type="match status" value="1"/>
</dbReference>
<evidence type="ECO:0000256" key="1">
    <source>
        <dbReference type="ARBA" id="ARBA00005417"/>
    </source>
</evidence>
<dbReference type="Gene3D" id="3.40.50.300">
    <property type="entry name" value="P-loop containing nucleotide triphosphate hydrolases"/>
    <property type="match status" value="1"/>
</dbReference>
<dbReference type="GO" id="GO:0005524">
    <property type="term" value="F:ATP binding"/>
    <property type="evidence" value="ECO:0007669"/>
    <property type="project" value="UniProtKB-KW"/>
</dbReference>
<dbReference type="PROSITE" id="PS00211">
    <property type="entry name" value="ABC_TRANSPORTER_1"/>
    <property type="match status" value="1"/>
</dbReference>